<dbReference type="AlphaFoldDB" id="A0AA41HCB2"/>
<name>A0AA41HCB2_9BURK</name>
<evidence type="ECO:0000313" key="1">
    <source>
        <dbReference type="EMBL" id="MBV6323480.1"/>
    </source>
</evidence>
<sequence length="388" mass="42088">MGVAISWMVAVRAETPLPVQERLTHVAPDTWRADYRFSQPVTSLQFVPVADFRKSAWKVLTPGVTLTTGGEHDTLAAASGKPLRQLSMEISTFDRLLEKQYVAMDRFSDGGRLIYLGFLQGEARQGKLVRDIAANFTLAGLGKETVLVPATPAAPSNSATPYAYFGPQSPVTAGDAQVLLDPGLSAWARETLLDTTAKMSTYYRAAYRQPLRQPLLLLAAVSDTASPGLSIKGGVVGAQIVYRFGGTALLTAESPKKREMVAKVVAHEMAHLWQNNARRGGTSELSPPWVHEGGAEAMALDGLLRTGIWSEEQGQAFTAATLDECAKLEHSFDSYRGIYACGFERYHQLKVDIVPLWRDMIGAADSKGEIYSEAMINSLVERAGKAAP</sequence>
<accession>A0AA41HCB2</accession>
<comment type="caution">
    <text evidence="1">The sequence shown here is derived from an EMBL/GenBank/DDBJ whole genome shotgun (WGS) entry which is preliminary data.</text>
</comment>
<dbReference type="Proteomes" id="UP001155901">
    <property type="component" value="Unassembled WGS sequence"/>
</dbReference>
<dbReference type="EMBL" id="JAHTGR010000012">
    <property type="protein sequence ID" value="MBV6323480.1"/>
    <property type="molecule type" value="Genomic_DNA"/>
</dbReference>
<organism evidence="1 2">
    <name type="scientific">Duganella violaceipulchra</name>
    <dbReference type="NCBI Taxonomy" id="2849652"/>
    <lineage>
        <taxon>Bacteria</taxon>
        <taxon>Pseudomonadati</taxon>
        <taxon>Pseudomonadota</taxon>
        <taxon>Betaproteobacteria</taxon>
        <taxon>Burkholderiales</taxon>
        <taxon>Oxalobacteraceae</taxon>
        <taxon>Telluria group</taxon>
        <taxon>Duganella</taxon>
    </lineage>
</organism>
<gene>
    <name evidence="1" type="ORF">KVP70_21320</name>
</gene>
<proteinExistence type="predicted"/>
<reference evidence="1" key="1">
    <citation type="submission" date="2021-07" db="EMBL/GenBank/DDBJ databases">
        <title>Characterization of violacein-producing bacteria and related species.</title>
        <authorList>
            <person name="Wilson H.S."/>
            <person name="De Leon M.E."/>
        </authorList>
    </citation>
    <scope>NUCLEOTIDE SEQUENCE</scope>
    <source>
        <strain evidence="1">HSC-15S17</strain>
    </source>
</reference>
<protein>
    <submittedName>
        <fullName evidence="1">Basic secretory family protein</fullName>
    </submittedName>
</protein>
<evidence type="ECO:0000313" key="2">
    <source>
        <dbReference type="Proteomes" id="UP001155901"/>
    </source>
</evidence>